<dbReference type="InParanoid" id="A0A1E7FIH5"/>
<name>A0A1E7FIH5_9STRA</name>
<evidence type="ECO:0000313" key="6">
    <source>
        <dbReference type="Proteomes" id="UP000095751"/>
    </source>
</evidence>
<evidence type="ECO:0000256" key="3">
    <source>
        <dbReference type="RuleBase" id="RU000363"/>
    </source>
</evidence>
<dbReference type="Pfam" id="PF00106">
    <property type="entry name" value="adh_short"/>
    <property type="match status" value="1"/>
</dbReference>
<dbReference type="Gene3D" id="3.40.50.720">
    <property type="entry name" value="NAD(P)-binding Rossmann-like Domain"/>
    <property type="match status" value="1"/>
</dbReference>
<dbReference type="PRINTS" id="PR00080">
    <property type="entry name" value="SDRFAMILY"/>
</dbReference>
<dbReference type="KEGG" id="fcy:FRACYDRAFT_238411"/>
<dbReference type="PRINTS" id="PR00081">
    <property type="entry name" value="GDHRDH"/>
</dbReference>
<organism evidence="5 6">
    <name type="scientific">Fragilariopsis cylindrus CCMP1102</name>
    <dbReference type="NCBI Taxonomy" id="635003"/>
    <lineage>
        <taxon>Eukaryota</taxon>
        <taxon>Sar</taxon>
        <taxon>Stramenopiles</taxon>
        <taxon>Ochrophyta</taxon>
        <taxon>Bacillariophyta</taxon>
        <taxon>Bacillariophyceae</taxon>
        <taxon>Bacillariophycidae</taxon>
        <taxon>Bacillariales</taxon>
        <taxon>Bacillariaceae</taxon>
        <taxon>Fragilariopsis</taxon>
    </lineage>
</organism>
<evidence type="ECO:0000256" key="2">
    <source>
        <dbReference type="ARBA" id="ARBA00023002"/>
    </source>
</evidence>
<dbReference type="GO" id="GO:0005829">
    <property type="term" value="C:cytosol"/>
    <property type="evidence" value="ECO:0007669"/>
    <property type="project" value="TreeGrafter"/>
</dbReference>
<dbReference type="GO" id="GO:0016491">
    <property type="term" value="F:oxidoreductase activity"/>
    <property type="evidence" value="ECO:0007669"/>
    <property type="project" value="UniProtKB-KW"/>
</dbReference>
<dbReference type="EMBL" id="KV784357">
    <property type="protein sequence ID" value="OEU17980.1"/>
    <property type="molecule type" value="Genomic_DNA"/>
</dbReference>
<dbReference type="PANTHER" id="PTHR42901:SF1">
    <property type="entry name" value="ALCOHOL DEHYDROGENASE"/>
    <property type="match status" value="1"/>
</dbReference>
<dbReference type="InterPro" id="IPR036291">
    <property type="entry name" value="NAD(P)-bd_dom_sf"/>
</dbReference>
<dbReference type="SUPFAM" id="SSF51735">
    <property type="entry name" value="NAD(P)-binding Rossmann-fold domains"/>
    <property type="match status" value="1"/>
</dbReference>
<protein>
    <submittedName>
        <fullName evidence="5">NAD(P)-binding protein</fullName>
    </submittedName>
</protein>
<reference evidence="5 6" key="1">
    <citation type="submission" date="2016-09" db="EMBL/GenBank/DDBJ databases">
        <title>Extensive genetic diversity and differential bi-allelic expression allows diatom success in the polar Southern Ocean.</title>
        <authorList>
            <consortium name="DOE Joint Genome Institute"/>
            <person name="Mock T."/>
            <person name="Otillar R.P."/>
            <person name="Strauss J."/>
            <person name="Dupont C."/>
            <person name="Frickenhaus S."/>
            <person name="Maumus F."/>
            <person name="Mcmullan M."/>
            <person name="Sanges R."/>
            <person name="Schmutz J."/>
            <person name="Toseland A."/>
            <person name="Valas R."/>
            <person name="Veluchamy A."/>
            <person name="Ward B.J."/>
            <person name="Allen A."/>
            <person name="Barry K."/>
            <person name="Falciatore A."/>
            <person name="Ferrante M."/>
            <person name="Fortunato A.E."/>
            <person name="Gloeckner G."/>
            <person name="Gruber A."/>
            <person name="Hipkin R."/>
            <person name="Janech M."/>
            <person name="Kroth P."/>
            <person name="Leese F."/>
            <person name="Lindquist E."/>
            <person name="Lyon B.R."/>
            <person name="Martin J."/>
            <person name="Mayer C."/>
            <person name="Parker M."/>
            <person name="Quesneville H."/>
            <person name="Raymond J."/>
            <person name="Uhlig C."/>
            <person name="Valentin K.U."/>
            <person name="Worden A.Z."/>
            <person name="Armbrust E.V."/>
            <person name="Bowler C."/>
            <person name="Green B."/>
            <person name="Moulton V."/>
            <person name="Van Oosterhout C."/>
            <person name="Grigoriev I."/>
        </authorList>
    </citation>
    <scope>NUCLEOTIDE SEQUENCE [LARGE SCALE GENOMIC DNA]</scope>
    <source>
        <strain evidence="5 6">CCMP1102</strain>
    </source>
</reference>
<keyword evidence="2" id="KW-0560">Oxidoreductase</keyword>
<feature type="compositionally biased region" description="Low complexity" evidence="4">
    <location>
        <begin position="33"/>
        <end position="49"/>
    </location>
</feature>
<dbReference type="OrthoDB" id="42421at2759"/>
<evidence type="ECO:0000256" key="4">
    <source>
        <dbReference type="SAM" id="MobiDB-lite"/>
    </source>
</evidence>
<proteinExistence type="inferred from homology"/>
<gene>
    <name evidence="5" type="ORF">FRACYDRAFT_238411</name>
</gene>
<evidence type="ECO:0000256" key="1">
    <source>
        <dbReference type="ARBA" id="ARBA00006484"/>
    </source>
</evidence>
<dbReference type="InterPro" id="IPR002347">
    <property type="entry name" value="SDR_fam"/>
</dbReference>
<keyword evidence="6" id="KW-1185">Reference proteome</keyword>
<evidence type="ECO:0000313" key="5">
    <source>
        <dbReference type="EMBL" id="OEU17980.1"/>
    </source>
</evidence>
<sequence>MTSGNKEEKDDDDEAKNKKEQPTCDSGDDVADESTAAAAAAATATESSDNSNCMKGKIILITGSNRGIGKAFVDTFISYGVSKIYAGVRDIEAAKKNNTFNNNKDYYDNNQDVVVIPIYIDLNDVNSIINASKQIEEESGDRLDIVINNAGVLTRTGPLDDDCIANLQYEMNVNVYGLINLAKYFSPILGRRGRVIVANSSGNESGVNSVASLRCVIPEVSTYSASKAAAFSITQSLKKELWSKYGISVMSIHPGPILTDMIKEVSSTKFNDAPPPSVVAESLIDAILTKNSGGDDNKQLPFMIYPDNKSKSLGKTYQSFAKIVHEQSNAYAE</sequence>
<feature type="region of interest" description="Disordered" evidence="4">
    <location>
        <begin position="1"/>
        <end position="50"/>
    </location>
</feature>
<accession>A0A1E7FIH5</accession>
<dbReference type="AlphaFoldDB" id="A0A1E7FIH5"/>
<dbReference type="Proteomes" id="UP000095751">
    <property type="component" value="Unassembled WGS sequence"/>
</dbReference>
<dbReference type="PANTHER" id="PTHR42901">
    <property type="entry name" value="ALCOHOL DEHYDROGENASE"/>
    <property type="match status" value="1"/>
</dbReference>
<comment type="similarity">
    <text evidence="1 3">Belongs to the short-chain dehydrogenases/reductases (SDR) family.</text>
</comment>